<accession>A0A9X2MKD6</accession>
<protein>
    <recommendedName>
        <fullName evidence="3">DNA-directed RNA polymerase subunit P</fullName>
    </recommendedName>
</protein>
<name>A0A9X2MKD6_9FIRM</name>
<dbReference type="Proteomes" id="UP001142078">
    <property type="component" value="Unassembled WGS sequence"/>
</dbReference>
<reference evidence="1" key="1">
    <citation type="submission" date="2022-07" db="EMBL/GenBank/DDBJ databases">
        <title>Enhanced cultured diversity of the mouse gut microbiota enables custom-made synthetic communities.</title>
        <authorList>
            <person name="Afrizal A."/>
        </authorList>
    </citation>
    <scope>NUCLEOTIDE SEQUENCE</scope>
    <source>
        <strain evidence="1">DSM 29482</strain>
    </source>
</reference>
<dbReference type="EMBL" id="JANJZL010000007">
    <property type="protein sequence ID" value="MCR2044665.1"/>
    <property type="molecule type" value="Genomic_DNA"/>
</dbReference>
<gene>
    <name evidence="1" type="ORF">NSA23_11165</name>
</gene>
<evidence type="ECO:0008006" key="3">
    <source>
        <dbReference type="Google" id="ProtNLM"/>
    </source>
</evidence>
<dbReference type="RefSeq" id="WP_042680920.1">
    <property type="nucleotide sequence ID" value="NZ_CABKTM010000025.1"/>
</dbReference>
<keyword evidence="2" id="KW-1185">Reference proteome</keyword>
<dbReference type="AlphaFoldDB" id="A0A9X2MKD6"/>
<comment type="caution">
    <text evidence="1">The sequence shown here is derived from an EMBL/GenBank/DDBJ whole genome shotgun (WGS) entry which is preliminary data.</text>
</comment>
<evidence type="ECO:0000313" key="1">
    <source>
        <dbReference type="EMBL" id="MCR2044665.1"/>
    </source>
</evidence>
<proteinExistence type="predicted"/>
<sequence length="59" mass="6984">MIKCNFCGFEFTEEESKKSCSSCPFSKNCGKYKCPNCGYEIVRKSRLSKFLRRKRRESK</sequence>
<evidence type="ECO:0000313" key="2">
    <source>
        <dbReference type="Proteomes" id="UP001142078"/>
    </source>
</evidence>
<organism evidence="1 2">
    <name type="scientific">Anaerosalibacter massiliensis</name>
    <dbReference type="NCBI Taxonomy" id="1347392"/>
    <lineage>
        <taxon>Bacteria</taxon>
        <taxon>Bacillati</taxon>
        <taxon>Bacillota</taxon>
        <taxon>Tissierellia</taxon>
        <taxon>Tissierellales</taxon>
        <taxon>Sporanaerobacteraceae</taxon>
        <taxon>Anaerosalibacter</taxon>
    </lineage>
</organism>